<gene>
    <name evidence="2" type="ORF">COV05_00265</name>
</gene>
<comment type="caution">
    <text evidence="2">The sequence shown here is derived from an EMBL/GenBank/DDBJ whole genome shotgun (WGS) entry which is preliminary data.</text>
</comment>
<sequence length="610" mass="66080">MKLQEEIKEGIACDSVGHPHSIVGRAVCLSVHPGKMMLLPFRKWFNKRYKGKFRFARIMFSLDLILIGTLIGLGVAALFFGLNPPTSFEDDITFEATVAPLEITSGAPSTLVIRYTNNTDEELRDAKLQLTYPNHFLLQELTLDNLNIDNAIIPLGTIPIGESGAIHIKGVMFGNVGGEQSFTSTLTFLHGTDRDLAGKKTSVHTFSPTSSTLQLALQLPERLIAFQEVDGTITYENTGEIDFPTISIQPEWPEGFSFLSSPISLIDGSFNLPAIKAGESGELSFSGYLGDAGEEVTFIFHPSFLFDGTRYQQKSLTHTAPVIPPQIRVEHSVQKTTIQPGTETRFIVSYENTGEFAVSNLVLSIESDSPFFPKNQYASEAIDSVAPGESGTIEISVPLRSSILQSETTTYEGLNLSTRVVANYTLGDGTEQRVSSKGSLISSPITTPVVFDSFGRYATASGDQLGRGPLPPRVGIETKYWIFWHVGGTINALENVQIEGTLAEGVQFTGRQSTSQNSGVTYDPVTNTMSWSTALLEPSLSPVSKIVGIAFELGITPTETMTGTSPVLMYDVRLTGTDVRTGAFVSRSGLTVTTNLPGDLMADGKSLVEN</sequence>
<dbReference type="EMBL" id="PFEU01000002">
    <property type="protein sequence ID" value="PJE77272.1"/>
    <property type="molecule type" value="Genomic_DNA"/>
</dbReference>
<feature type="transmembrane region" description="Helical" evidence="1">
    <location>
        <begin position="58"/>
        <end position="82"/>
    </location>
</feature>
<reference evidence="3" key="1">
    <citation type="submission" date="2017-09" db="EMBL/GenBank/DDBJ databases">
        <title>Depth-based differentiation of microbial function through sediment-hosted aquifers and enrichment of novel symbionts in the deep terrestrial subsurface.</title>
        <authorList>
            <person name="Probst A.J."/>
            <person name="Ladd B."/>
            <person name="Jarett J.K."/>
            <person name="Geller-Mcgrath D.E."/>
            <person name="Sieber C.M.K."/>
            <person name="Emerson J.B."/>
            <person name="Anantharaman K."/>
            <person name="Thomas B.C."/>
            <person name="Malmstrom R."/>
            <person name="Stieglmeier M."/>
            <person name="Klingl A."/>
            <person name="Woyke T."/>
            <person name="Ryan C.M."/>
            <person name="Banfield J.F."/>
        </authorList>
    </citation>
    <scope>NUCLEOTIDE SEQUENCE [LARGE SCALE GENOMIC DNA]</scope>
</reference>
<evidence type="ECO:0000313" key="2">
    <source>
        <dbReference type="EMBL" id="PJE77272.1"/>
    </source>
</evidence>
<evidence type="ECO:0000256" key="1">
    <source>
        <dbReference type="SAM" id="Phobius"/>
    </source>
</evidence>
<accession>A0A2M8LIL5</accession>
<keyword evidence="1" id="KW-0812">Transmembrane</keyword>
<proteinExistence type="predicted"/>
<keyword evidence="1" id="KW-0472">Membrane</keyword>
<name>A0A2M8LIL5_9BACT</name>
<organism evidence="2 3">
    <name type="scientific">Candidatus Uhrbacteria bacterium CG10_big_fil_rev_8_21_14_0_10_48_16</name>
    <dbReference type="NCBI Taxonomy" id="1975038"/>
    <lineage>
        <taxon>Bacteria</taxon>
        <taxon>Candidatus Uhriibacteriota</taxon>
    </lineage>
</organism>
<evidence type="ECO:0008006" key="4">
    <source>
        <dbReference type="Google" id="ProtNLM"/>
    </source>
</evidence>
<keyword evidence="1" id="KW-1133">Transmembrane helix</keyword>
<dbReference type="Proteomes" id="UP000231436">
    <property type="component" value="Unassembled WGS sequence"/>
</dbReference>
<evidence type="ECO:0000313" key="3">
    <source>
        <dbReference type="Proteomes" id="UP000231436"/>
    </source>
</evidence>
<dbReference type="AlphaFoldDB" id="A0A2M8LIL5"/>
<protein>
    <recommendedName>
        <fullName evidence="4">DUF11 domain-containing protein</fullName>
    </recommendedName>
</protein>